<dbReference type="InterPro" id="IPR052552">
    <property type="entry name" value="YeaO-like"/>
</dbReference>
<dbReference type="OrthoDB" id="9790745at2"/>
<dbReference type="AlphaFoldDB" id="A0A3R9PWB3"/>
<dbReference type="RefSeq" id="WP_125487536.1">
    <property type="nucleotide sequence ID" value="NZ_RSDW01000001.1"/>
</dbReference>
<dbReference type="Pfam" id="PF22752">
    <property type="entry name" value="DUF488-N3i"/>
    <property type="match status" value="1"/>
</dbReference>
<proteinExistence type="predicted"/>
<evidence type="ECO:0000313" key="2">
    <source>
        <dbReference type="Proteomes" id="UP000269669"/>
    </source>
</evidence>
<comment type="caution">
    <text evidence="1">The sequence shown here is derived from an EMBL/GenBank/DDBJ whole genome shotgun (WGS) entry which is preliminary data.</text>
</comment>
<evidence type="ECO:0000313" key="1">
    <source>
        <dbReference type="EMBL" id="RSL19295.1"/>
    </source>
</evidence>
<organism evidence="1 2">
    <name type="scientific">Edaphobacter aggregans</name>
    <dbReference type="NCBI Taxonomy" id="570835"/>
    <lineage>
        <taxon>Bacteria</taxon>
        <taxon>Pseudomonadati</taxon>
        <taxon>Acidobacteriota</taxon>
        <taxon>Terriglobia</taxon>
        <taxon>Terriglobales</taxon>
        <taxon>Acidobacteriaceae</taxon>
        <taxon>Edaphobacter</taxon>
    </lineage>
</organism>
<dbReference type="PANTHER" id="PTHR36849:SF1">
    <property type="entry name" value="CYTOPLASMIC PROTEIN"/>
    <property type="match status" value="1"/>
</dbReference>
<gene>
    <name evidence="1" type="ORF">EDE15_4957</name>
</gene>
<keyword evidence="2" id="KW-1185">Reference proteome</keyword>
<sequence>MKLTIKRVYDEPNANDGTRILIDRLWPRGLSKKKARVDLWLKEIAPSTELRKWFAHDPAKWADFKTRYHAELKHNSEHLAVLKQAIAKGPVTLLYGVKDEQHNDAIVLQELLQH</sequence>
<dbReference type="EMBL" id="RSDW01000001">
    <property type="protein sequence ID" value="RSL19295.1"/>
    <property type="molecule type" value="Genomic_DNA"/>
</dbReference>
<dbReference type="Proteomes" id="UP000269669">
    <property type="component" value="Unassembled WGS sequence"/>
</dbReference>
<protein>
    <submittedName>
        <fullName evidence="1">Uncharacterized protein YeaO (DUF488 family)</fullName>
    </submittedName>
</protein>
<accession>A0A3R9PWB3</accession>
<reference evidence="1 2" key="1">
    <citation type="submission" date="2018-12" db="EMBL/GenBank/DDBJ databases">
        <title>Sequencing of bacterial isolates from soil warming experiment in Harvard Forest, Massachusetts, USA.</title>
        <authorList>
            <person name="Deangelis K."/>
        </authorList>
    </citation>
    <scope>NUCLEOTIDE SEQUENCE [LARGE SCALE GENOMIC DNA]</scope>
    <source>
        <strain evidence="1 2">EB153</strain>
    </source>
</reference>
<name>A0A3R9PWB3_9BACT</name>
<dbReference type="PANTHER" id="PTHR36849">
    <property type="entry name" value="CYTOPLASMIC PROTEIN-RELATED"/>
    <property type="match status" value="1"/>
</dbReference>